<evidence type="ECO:0000256" key="10">
    <source>
        <dbReference type="ARBA" id="ARBA00022777"/>
    </source>
</evidence>
<feature type="coiled-coil region" evidence="16">
    <location>
        <begin position="48"/>
        <end position="89"/>
    </location>
</feature>
<keyword evidence="10" id="KW-0418">Kinase</keyword>
<evidence type="ECO:0000313" key="19">
    <source>
        <dbReference type="Proteomes" id="UP000717534"/>
    </source>
</evidence>
<dbReference type="InterPro" id="IPR005467">
    <property type="entry name" value="His_kinase_dom"/>
</dbReference>
<feature type="non-terminal residue" evidence="18">
    <location>
        <position position="1"/>
    </location>
</feature>
<dbReference type="InterPro" id="IPR050482">
    <property type="entry name" value="Sensor_HK_TwoCompSys"/>
</dbReference>
<evidence type="ECO:0000256" key="8">
    <source>
        <dbReference type="ARBA" id="ARBA00022679"/>
    </source>
</evidence>
<comment type="catalytic activity">
    <reaction evidence="1">
        <text>ATP + protein L-histidine = ADP + protein N-phospho-L-histidine.</text>
        <dbReference type="EC" id="2.7.13.3"/>
    </reaction>
</comment>
<dbReference type="CDD" id="cd16917">
    <property type="entry name" value="HATPase_UhpB-NarQ-NarX-like"/>
    <property type="match status" value="1"/>
</dbReference>
<dbReference type="Pfam" id="PF02518">
    <property type="entry name" value="HATPase_c"/>
    <property type="match status" value="1"/>
</dbReference>
<evidence type="ECO:0000256" key="9">
    <source>
        <dbReference type="ARBA" id="ARBA00022723"/>
    </source>
</evidence>
<comment type="subcellular location">
    <subcellularLocation>
        <location evidence="3">Cytoplasm</location>
    </subcellularLocation>
</comment>
<keyword evidence="12" id="KW-0902">Two-component regulatory system</keyword>
<sequence length="311" mass="35085">IISKYTTSLRQLNTKLVEEIKERLLIEADLQATQQELEKQVKKRTGELQQSNTTLQNEIETRKEKENDLIKHRKRLRALSSEIIEIEDRERRQLATDLHDQVGQSLAAVKMYVDGLIASTSDNTQLERLQLIASIVEETVQDIRTLTFELSPPILYELGLSAALEWLAEEFQHKYSIKISSTCDTCPKCASSAFLALLFRTIRELLINVVHHADTDSATVEVRCTGKGVHLIVSDKGCGMENWNQDQTDGESASGGFGLFSIRERISNIGGTVVIDSQKNKGTTIRLTIPRKEACAGNRNKQNDIKNYRSR</sequence>
<dbReference type="Gene3D" id="3.30.565.10">
    <property type="entry name" value="Histidine kinase-like ATPase, C-terminal domain"/>
    <property type="match status" value="1"/>
</dbReference>
<keyword evidence="13" id="KW-0411">Iron-sulfur</keyword>
<evidence type="ECO:0000256" key="6">
    <source>
        <dbReference type="ARBA" id="ARBA00022485"/>
    </source>
</evidence>
<dbReference type="Gene3D" id="1.20.5.1930">
    <property type="match status" value="1"/>
</dbReference>
<comment type="cofactor">
    <cofactor evidence="2">
        <name>[4Fe-4S] cluster</name>
        <dbReference type="ChEBI" id="CHEBI:49883"/>
    </cofactor>
</comment>
<evidence type="ECO:0000256" key="12">
    <source>
        <dbReference type="ARBA" id="ARBA00023012"/>
    </source>
</evidence>
<evidence type="ECO:0000256" key="16">
    <source>
        <dbReference type="SAM" id="Coils"/>
    </source>
</evidence>
<protein>
    <recommendedName>
        <fullName evidence="5">Oxygen sensor histidine kinase NreB</fullName>
        <ecNumber evidence="4">2.7.13.3</ecNumber>
    </recommendedName>
    <alternativeName>
        <fullName evidence="15">Nitrogen regulation protein B</fullName>
    </alternativeName>
</protein>
<keyword evidence="11" id="KW-0408">Iron</keyword>
<comment type="function">
    <text evidence="14">Member of the two-component regulatory system NreB/NreC involved in the control of dissimilatory nitrate/nitrite reduction in response to oxygen. NreB functions as a direct oxygen sensor histidine kinase which is autophosphorylated, in the absence of oxygen, probably at the conserved histidine residue, and transfers its phosphate group probably to a conserved aspartate residue of NreC. NreB/NreC activates the expression of the nitrate (narGHJI) and nitrite (nir) reductase operons, as well as the putative nitrate transporter gene narT.</text>
</comment>
<dbReference type="InterPro" id="IPR003594">
    <property type="entry name" value="HATPase_dom"/>
</dbReference>
<evidence type="ECO:0000256" key="2">
    <source>
        <dbReference type="ARBA" id="ARBA00001966"/>
    </source>
</evidence>
<keyword evidence="6" id="KW-0004">4Fe-4S</keyword>
<comment type="caution">
    <text evidence="18">The sequence shown here is derived from an EMBL/GenBank/DDBJ whole genome shotgun (WGS) entry which is preliminary data.</text>
</comment>
<evidence type="ECO:0000256" key="13">
    <source>
        <dbReference type="ARBA" id="ARBA00023014"/>
    </source>
</evidence>
<evidence type="ECO:0000259" key="17">
    <source>
        <dbReference type="PROSITE" id="PS50109"/>
    </source>
</evidence>
<keyword evidence="16" id="KW-0175">Coiled coil</keyword>
<dbReference type="EC" id="2.7.13.3" evidence="4"/>
<dbReference type="Proteomes" id="UP000717534">
    <property type="component" value="Unassembled WGS sequence"/>
</dbReference>
<dbReference type="PROSITE" id="PS50109">
    <property type="entry name" value="HIS_KIN"/>
    <property type="match status" value="1"/>
</dbReference>
<keyword evidence="7" id="KW-0963">Cytoplasm</keyword>
<evidence type="ECO:0000256" key="7">
    <source>
        <dbReference type="ARBA" id="ARBA00022490"/>
    </source>
</evidence>
<organism evidence="18 19">
    <name type="scientific">Desulfotalea psychrophila</name>
    <dbReference type="NCBI Taxonomy" id="84980"/>
    <lineage>
        <taxon>Bacteria</taxon>
        <taxon>Pseudomonadati</taxon>
        <taxon>Thermodesulfobacteriota</taxon>
        <taxon>Desulfobulbia</taxon>
        <taxon>Desulfobulbales</taxon>
        <taxon>Desulfocapsaceae</taxon>
        <taxon>Desulfotalea</taxon>
    </lineage>
</organism>
<dbReference type="Pfam" id="PF07730">
    <property type="entry name" value="HisKA_3"/>
    <property type="match status" value="1"/>
</dbReference>
<evidence type="ECO:0000256" key="15">
    <source>
        <dbReference type="ARBA" id="ARBA00030800"/>
    </source>
</evidence>
<gene>
    <name evidence="18" type="ORF">JYU06_04950</name>
</gene>
<name>A0ABS3AUR9_9BACT</name>
<dbReference type="InterPro" id="IPR004358">
    <property type="entry name" value="Sig_transdc_His_kin-like_C"/>
</dbReference>
<evidence type="ECO:0000256" key="5">
    <source>
        <dbReference type="ARBA" id="ARBA00017322"/>
    </source>
</evidence>
<evidence type="ECO:0000256" key="11">
    <source>
        <dbReference type="ARBA" id="ARBA00023004"/>
    </source>
</evidence>
<keyword evidence="8" id="KW-0808">Transferase</keyword>
<keyword evidence="19" id="KW-1185">Reference proteome</keyword>
<dbReference type="InterPro" id="IPR036890">
    <property type="entry name" value="HATPase_C_sf"/>
</dbReference>
<proteinExistence type="predicted"/>
<evidence type="ECO:0000256" key="4">
    <source>
        <dbReference type="ARBA" id="ARBA00012438"/>
    </source>
</evidence>
<evidence type="ECO:0000313" key="18">
    <source>
        <dbReference type="EMBL" id="MBN4068848.1"/>
    </source>
</evidence>
<accession>A0ABS3AUR9</accession>
<evidence type="ECO:0000256" key="14">
    <source>
        <dbReference type="ARBA" id="ARBA00024827"/>
    </source>
</evidence>
<reference evidence="18 19" key="1">
    <citation type="submission" date="2021-02" db="EMBL/GenBank/DDBJ databases">
        <title>Activity-based single-cell genomes from oceanic crustal fluid captures similar information to metagenomic and metatranscriptomic surveys with orders of magnitude less sampling.</title>
        <authorList>
            <person name="D'Angelo T.S."/>
            <person name="Orcutt B.N."/>
        </authorList>
    </citation>
    <scope>NUCLEOTIDE SEQUENCE [LARGE SCALE GENOMIC DNA]</scope>
    <source>
        <strain evidence="18">AH-315-G02</strain>
    </source>
</reference>
<dbReference type="EMBL" id="JAFITO010000064">
    <property type="protein sequence ID" value="MBN4068848.1"/>
    <property type="molecule type" value="Genomic_DNA"/>
</dbReference>
<dbReference type="SUPFAM" id="SSF55874">
    <property type="entry name" value="ATPase domain of HSP90 chaperone/DNA topoisomerase II/histidine kinase"/>
    <property type="match status" value="1"/>
</dbReference>
<dbReference type="PANTHER" id="PTHR24421:SF58">
    <property type="entry name" value="SIGNAL TRANSDUCTION HISTIDINE-PROTEIN KINASE_PHOSPHATASE UHPB"/>
    <property type="match status" value="1"/>
</dbReference>
<feature type="domain" description="Histidine kinase" evidence="17">
    <location>
        <begin position="97"/>
        <end position="293"/>
    </location>
</feature>
<dbReference type="PRINTS" id="PR00344">
    <property type="entry name" value="BCTRLSENSOR"/>
</dbReference>
<keyword evidence="9" id="KW-0479">Metal-binding</keyword>
<dbReference type="InterPro" id="IPR011712">
    <property type="entry name" value="Sig_transdc_His_kin_sub3_dim/P"/>
</dbReference>
<dbReference type="PANTHER" id="PTHR24421">
    <property type="entry name" value="NITRATE/NITRITE SENSOR PROTEIN NARX-RELATED"/>
    <property type="match status" value="1"/>
</dbReference>
<evidence type="ECO:0000256" key="3">
    <source>
        <dbReference type="ARBA" id="ARBA00004496"/>
    </source>
</evidence>
<evidence type="ECO:0000256" key="1">
    <source>
        <dbReference type="ARBA" id="ARBA00000085"/>
    </source>
</evidence>
<dbReference type="SMART" id="SM00387">
    <property type="entry name" value="HATPase_c"/>
    <property type="match status" value="1"/>
</dbReference>